<dbReference type="InterPro" id="IPR049207">
    <property type="entry name" value="DUF4246_N"/>
</dbReference>
<organism evidence="4 5">
    <name type="scientific">Cordyceps fumosorosea (strain ARSEF 2679)</name>
    <name type="common">Isaria fumosorosea</name>
    <dbReference type="NCBI Taxonomy" id="1081104"/>
    <lineage>
        <taxon>Eukaryota</taxon>
        <taxon>Fungi</taxon>
        <taxon>Dikarya</taxon>
        <taxon>Ascomycota</taxon>
        <taxon>Pezizomycotina</taxon>
        <taxon>Sordariomycetes</taxon>
        <taxon>Hypocreomycetidae</taxon>
        <taxon>Hypocreales</taxon>
        <taxon>Cordycipitaceae</taxon>
        <taxon>Cordyceps</taxon>
    </lineage>
</organism>
<dbReference type="PANTHER" id="PTHR33119:SF1">
    <property type="entry name" value="FE2OG DIOXYGENASE DOMAIN-CONTAINING PROTEIN"/>
    <property type="match status" value="1"/>
</dbReference>
<dbReference type="GeneID" id="30019081"/>
<evidence type="ECO:0000259" key="2">
    <source>
        <dbReference type="Pfam" id="PF14033"/>
    </source>
</evidence>
<feature type="compositionally biased region" description="Basic and acidic residues" evidence="1">
    <location>
        <begin position="695"/>
        <end position="717"/>
    </location>
</feature>
<sequence>MSRRFPKKARKTLEKHGDAGIEFEDSGKHPLVVPGFGGMRVPTEGPAGERFAHGFGDWSQNRLTARELAMLRLMNAITDRPNWHVEVGDPAVVAQWAREAASWELISPAAWDWCLAELLDKAVYYEKVKLTHVFDTASRICKSDYLISPSLLEKMTAEVDALTRAPDLSHQCHEQHQSLPLEGETQTSLVDPDMFPLIFGETHVLSDGGSVRSVNAADHMGRGVRSQEQKWSCSRSPWGRCDGNPTRGMEGVPQRAAECTVCRHFGGSPEEPWRQRAYMFSPRFQWLPSEVCFGPPDARTTGMRLTSYINNLHPRHHFSLYRSIEAVVEASVQPWNEILAWTGRGRTPERIRTYGVQWTPQEPTPVELEELDEIMRAGQGELYAATKARLDAFLARPDNPRAPPPSWQYPQILPDWAATYSPSAAVKLKHRRCKAWLHPEPGAAFTYAEWKAGRNNRAVVPGRAPDWQRGGGQLPPKEDHAFYQVSLETQFARRGLQVVVEIGAVELTPARPTRAATPWRLAGLLSDRIVATAMVYLDSDNVADAAGALSFRVEADLDPLEHVWGGGTGSGPHHPLAPLAEIYGLDSPLDLDGGAPALQELGTVLAPDGRLVAFPNAVQHRVEAFRLRDPRRPGRRRWLAVHLVDPHVRVCSTRAAPPQQPGWWADAGWDRVDWRARRVPPELVDAVRGMIGERGPGRAEVESRRKEMREERERKQEQVMSEEVTAYMFDEHAAIGRKFLR</sequence>
<feature type="domain" description="DUF4246" evidence="3">
    <location>
        <begin position="33"/>
        <end position="99"/>
    </location>
</feature>
<feature type="region of interest" description="Disordered" evidence="1">
    <location>
        <begin position="694"/>
        <end position="719"/>
    </location>
</feature>
<dbReference type="STRING" id="1081104.A0A162MSD5"/>
<dbReference type="AlphaFoldDB" id="A0A162MSD5"/>
<evidence type="ECO:0000259" key="3">
    <source>
        <dbReference type="Pfam" id="PF21666"/>
    </source>
</evidence>
<dbReference type="InterPro" id="IPR025340">
    <property type="entry name" value="DUF4246"/>
</dbReference>
<dbReference type="RefSeq" id="XP_018706123.1">
    <property type="nucleotide sequence ID" value="XM_018846395.1"/>
</dbReference>
<keyword evidence="5" id="KW-1185">Reference proteome</keyword>
<proteinExistence type="predicted"/>
<name>A0A162MSD5_CORFA</name>
<comment type="caution">
    <text evidence="4">The sequence shown here is derived from an EMBL/GenBank/DDBJ whole genome shotgun (WGS) entry which is preliminary data.</text>
</comment>
<dbReference type="OrthoDB" id="4866493at2759"/>
<dbReference type="EMBL" id="AZHB01000005">
    <property type="protein sequence ID" value="OAA69519.1"/>
    <property type="molecule type" value="Genomic_DNA"/>
</dbReference>
<feature type="domain" description="DUF4246" evidence="2">
    <location>
        <begin position="109"/>
        <end position="666"/>
    </location>
</feature>
<gene>
    <name evidence="4" type="ORF">ISF_02789</name>
</gene>
<evidence type="ECO:0000256" key="1">
    <source>
        <dbReference type="SAM" id="MobiDB-lite"/>
    </source>
</evidence>
<accession>A0A162MSD5</accession>
<dbReference type="Pfam" id="PF21666">
    <property type="entry name" value="DUF4246_N"/>
    <property type="match status" value="1"/>
</dbReference>
<reference evidence="4 5" key="1">
    <citation type="journal article" date="2016" name="Genome Biol. Evol.">
        <title>Divergent and convergent evolution of fungal pathogenicity.</title>
        <authorList>
            <person name="Shang Y."/>
            <person name="Xiao G."/>
            <person name="Zheng P."/>
            <person name="Cen K."/>
            <person name="Zhan S."/>
            <person name="Wang C."/>
        </authorList>
    </citation>
    <scope>NUCLEOTIDE SEQUENCE [LARGE SCALE GENOMIC DNA]</scope>
    <source>
        <strain evidence="4 5">ARSEF 2679</strain>
    </source>
</reference>
<dbReference type="PANTHER" id="PTHR33119">
    <property type="entry name" value="IFI3P"/>
    <property type="match status" value="1"/>
</dbReference>
<evidence type="ECO:0000313" key="4">
    <source>
        <dbReference type="EMBL" id="OAA69519.1"/>
    </source>
</evidence>
<dbReference type="Proteomes" id="UP000076744">
    <property type="component" value="Unassembled WGS sequence"/>
</dbReference>
<dbReference type="InterPro" id="IPR049192">
    <property type="entry name" value="DUF4246_C"/>
</dbReference>
<dbReference type="Pfam" id="PF14033">
    <property type="entry name" value="DUF4246"/>
    <property type="match status" value="1"/>
</dbReference>
<evidence type="ECO:0000313" key="5">
    <source>
        <dbReference type="Proteomes" id="UP000076744"/>
    </source>
</evidence>
<protein>
    <submittedName>
        <fullName evidence="4">Uncharacterized protein</fullName>
    </submittedName>
</protein>